<sequence>MSVETMTRKRRSDAGIIMWTERDIYAVTWIGQQYAIRLDHLQVLLGLYAGSGTALSMGGTRKLVARWKRAGWVEAKRLRASEPLWVWPTRLGLRQMGLPYVYRNMEQSLDDLTHLAAINEIRLYADEELAADWMSERQLFQEVGRISGKDLLHRPDALMQWSDGDLIAIEAELSLKKPMDLAENLMELVRGRGYLRLKTEHGAAKARTMSQGMKSKYNDIWYFGPPKVRRQVRRVRAHLVEQGALSEEEAKRIFVKWYPLARTKEAEKLEDREDDEALNLAAEEDDEVPV</sequence>
<feature type="compositionally biased region" description="Acidic residues" evidence="1">
    <location>
        <begin position="272"/>
        <end position="290"/>
    </location>
</feature>
<evidence type="ECO:0000313" key="2">
    <source>
        <dbReference type="EMBL" id="PWU23896.1"/>
    </source>
</evidence>
<dbReference type="Proteomes" id="UP000246104">
    <property type="component" value="Unassembled WGS sequence"/>
</dbReference>
<name>A0A317JR18_9BACT</name>
<dbReference type="AlphaFoldDB" id="A0A317JR18"/>
<dbReference type="EMBL" id="PSRQ01000020">
    <property type="protein sequence ID" value="PWU23896.1"/>
    <property type="molecule type" value="Genomic_DNA"/>
</dbReference>
<reference evidence="2 3" key="1">
    <citation type="submission" date="2018-02" db="EMBL/GenBank/DDBJ databases">
        <title>Genomic Reconstructions from Amazon Rainforest and Pasture Soil Reveal Novel Insights into the Physiology of Candidate Phyla in Tropical Sites.</title>
        <authorList>
            <person name="Kroeger M.E."/>
            <person name="Delmont T."/>
            <person name="Eren A.M."/>
            <person name="Guo J."/>
            <person name="Meyer K.M."/>
            <person name="Khan K."/>
            <person name="Rodrigues J.L.M."/>
            <person name="Bohannan B.J.M."/>
            <person name="Tringe S."/>
            <person name="Borges C.D."/>
            <person name="Tiedje J."/>
            <person name="Tsai S.M."/>
            <person name="Nusslein K."/>
        </authorList>
    </citation>
    <scope>NUCLEOTIDE SEQUENCE [LARGE SCALE GENOMIC DNA]</scope>
    <source>
        <strain evidence="2">Amazon FNV 2010 28 9</strain>
    </source>
</reference>
<protein>
    <submittedName>
        <fullName evidence="2">Uncharacterized protein</fullName>
    </submittedName>
</protein>
<accession>A0A317JR18</accession>
<comment type="caution">
    <text evidence="2">The sequence shown here is derived from an EMBL/GenBank/DDBJ whole genome shotgun (WGS) entry which is preliminary data.</text>
</comment>
<feature type="region of interest" description="Disordered" evidence="1">
    <location>
        <begin position="268"/>
        <end position="290"/>
    </location>
</feature>
<evidence type="ECO:0000256" key="1">
    <source>
        <dbReference type="SAM" id="MobiDB-lite"/>
    </source>
</evidence>
<proteinExistence type="predicted"/>
<evidence type="ECO:0000313" key="3">
    <source>
        <dbReference type="Proteomes" id="UP000246104"/>
    </source>
</evidence>
<organism evidence="2 3">
    <name type="scientific">Candidatus Cerribacteria bacterium 'Amazon FNV 2010 28 9'</name>
    <dbReference type="NCBI Taxonomy" id="2081795"/>
    <lineage>
        <taxon>Bacteria</taxon>
        <taxon>Candidatus Cerribacteria</taxon>
    </lineage>
</organism>
<gene>
    <name evidence="2" type="ORF">C5B42_01380</name>
</gene>